<reference evidence="1" key="1">
    <citation type="submission" date="2019-08" db="EMBL/GenBank/DDBJ databases">
        <authorList>
            <person name="Kucharzyk K."/>
            <person name="Murdoch R.W."/>
            <person name="Higgins S."/>
            <person name="Loffler F."/>
        </authorList>
    </citation>
    <scope>NUCLEOTIDE SEQUENCE</scope>
</reference>
<dbReference type="AlphaFoldDB" id="A0A645HDD3"/>
<proteinExistence type="predicted"/>
<comment type="caution">
    <text evidence="1">The sequence shown here is derived from an EMBL/GenBank/DDBJ whole genome shotgun (WGS) entry which is preliminary data.</text>
</comment>
<accession>A0A645HDD3</accession>
<dbReference type="EMBL" id="VSSQ01086973">
    <property type="protein sequence ID" value="MPN34104.1"/>
    <property type="molecule type" value="Genomic_DNA"/>
</dbReference>
<evidence type="ECO:0000313" key="1">
    <source>
        <dbReference type="EMBL" id="MPN34104.1"/>
    </source>
</evidence>
<organism evidence="1">
    <name type="scientific">bioreactor metagenome</name>
    <dbReference type="NCBI Taxonomy" id="1076179"/>
    <lineage>
        <taxon>unclassified sequences</taxon>
        <taxon>metagenomes</taxon>
        <taxon>ecological metagenomes</taxon>
    </lineage>
</organism>
<gene>
    <name evidence="1" type="ORF">SDC9_181597</name>
</gene>
<protein>
    <submittedName>
        <fullName evidence="1">Uncharacterized protein</fullName>
    </submittedName>
</protein>
<sequence>MSRHRRRVEGCIPGDRTNSLQDLLVVGIDPNHRKIRKQRCQQLFKPSCEYRRVFADQAPADRRFYGPLDQFGTMAEDGSAIILKKIGIPRPKSIIQIERTRADNGRHCITFRPFVSSLFPFSLHISHFQVSQVGRTC</sequence>
<name>A0A645HDD3_9ZZZZ</name>